<sequence>MDKTMSLVENENAILKDKLRSYEQIEGRHFFIHTSGKTNLTYGSTKESGPSLPSGSAWPPIILSNDDDIEKIIDKCKDPITKGSKFGPTSKKHKNVPFNDTVVFSKHADEVPMSTIEEYRTPPATKRVFGFGRTSSGRKAFEETSAGLGEILFKCAGMKITCTQVQSLIPGNEIPHEADVLEGKLGNCAIVKKYLKAWMPHSEYLEYIFLPVYDESDSHWWLAVISFVDETVYYLDTYQAYGKCNHRKTGIWILANCISTILPSGSGSKRIGDTKPDIRDWPISTGSGVPECGNNMHSALYVQDWISMQQCFQPNVFGLLDENVARMSVAMKLLLSSVNEVGAELKLLANEAVMT</sequence>
<accession>A0AAN9FFG3</accession>
<proteinExistence type="predicted"/>
<comment type="caution">
    <text evidence="1">The sequence shown here is derived from an EMBL/GenBank/DDBJ whole genome shotgun (WGS) entry which is preliminary data.</text>
</comment>
<reference evidence="1 2" key="1">
    <citation type="submission" date="2024-01" db="EMBL/GenBank/DDBJ databases">
        <title>The genomes of 5 underutilized Papilionoideae crops provide insights into root nodulation and disease resistanc.</title>
        <authorList>
            <person name="Yuan L."/>
        </authorList>
    </citation>
    <scope>NUCLEOTIDE SEQUENCE [LARGE SCALE GENOMIC DNA]</scope>
    <source>
        <strain evidence="1">ZHUSHIDOU_FW_LH</strain>
        <tissue evidence="1">Leaf</tissue>
    </source>
</reference>
<dbReference type="AlphaFoldDB" id="A0AAN9FFG3"/>
<dbReference type="SUPFAM" id="SSF54001">
    <property type="entry name" value="Cysteine proteinases"/>
    <property type="match status" value="1"/>
</dbReference>
<evidence type="ECO:0008006" key="3">
    <source>
        <dbReference type="Google" id="ProtNLM"/>
    </source>
</evidence>
<evidence type="ECO:0000313" key="1">
    <source>
        <dbReference type="EMBL" id="KAK7274609.1"/>
    </source>
</evidence>
<dbReference type="Gene3D" id="3.40.395.10">
    <property type="entry name" value="Adenoviral Proteinase, Chain A"/>
    <property type="match status" value="1"/>
</dbReference>
<protein>
    <recommendedName>
        <fullName evidence="3">Ubiquitin-like protease family profile domain-containing protein</fullName>
    </recommendedName>
</protein>
<dbReference type="Proteomes" id="UP001372338">
    <property type="component" value="Unassembled WGS sequence"/>
</dbReference>
<name>A0AAN9FFG3_CROPI</name>
<keyword evidence="2" id="KW-1185">Reference proteome</keyword>
<dbReference type="InterPro" id="IPR038765">
    <property type="entry name" value="Papain-like_cys_pep_sf"/>
</dbReference>
<gene>
    <name evidence="1" type="ORF">RIF29_15705</name>
</gene>
<organism evidence="1 2">
    <name type="scientific">Crotalaria pallida</name>
    <name type="common">Smooth rattlebox</name>
    <name type="synonym">Crotalaria striata</name>
    <dbReference type="NCBI Taxonomy" id="3830"/>
    <lineage>
        <taxon>Eukaryota</taxon>
        <taxon>Viridiplantae</taxon>
        <taxon>Streptophyta</taxon>
        <taxon>Embryophyta</taxon>
        <taxon>Tracheophyta</taxon>
        <taxon>Spermatophyta</taxon>
        <taxon>Magnoliopsida</taxon>
        <taxon>eudicotyledons</taxon>
        <taxon>Gunneridae</taxon>
        <taxon>Pentapetalae</taxon>
        <taxon>rosids</taxon>
        <taxon>fabids</taxon>
        <taxon>Fabales</taxon>
        <taxon>Fabaceae</taxon>
        <taxon>Papilionoideae</taxon>
        <taxon>50 kb inversion clade</taxon>
        <taxon>genistoids sensu lato</taxon>
        <taxon>core genistoids</taxon>
        <taxon>Crotalarieae</taxon>
        <taxon>Crotalaria</taxon>
    </lineage>
</organism>
<evidence type="ECO:0000313" key="2">
    <source>
        <dbReference type="Proteomes" id="UP001372338"/>
    </source>
</evidence>
<dbReference type="EMBL" id="JAYWIO010000003">
    <property type="protein sequence ID" value="KAK7274609.1"/>
    <property type="molecule type" value="Genomic_DNA"/>
</dbReference>